<dbReference type="EMBL" id="SSFO01000198">
    <property type="protein sequence ID" value="TXI31185.1"/>
    <property type="molecule type" value="Genomic_DNA"/>
</dbReference>
<evidence type="ECO:0000313" key="3">
    <source>
        <dbReference type="Proteomes" id="UP000321110"/>
    </source>
</evidence>
<dbReference type="Pfam" id="PF13503">
    <property type="entry name" value="DUF4123"/>
    <property type="match status" value="1"/>
</dbReference>
<comment type="caution">
    <text evidence="2">The sequence shown here is derived from an EMBL/GenBank/DDBJ whole genome shotgun (WGS) entry which is preliminary data.</text>
</comment>
<evidence type="ECO:0000313" key="2">
    <source>
        <dbReference type="EMBL" id="TXI31185.1"/>
    </source>
</evidence>
<sequence length="265" mass="30172">MVITSTSLWLGELQRSAAQARLPYLDLLVDTTNLEFPLADRIARLEQPILQSAILQHTPEHQIAQSGPWLLRLDHANAQQLQLLIDLADASRGNQHLLALTSPWDFHELSVHLGHCTQAEWNDGRSSGLLRYYDPRLFVAVSEALNPQQAWFHAPVIAWHWRDRDGEAQQLAGHLRRSSELPSPLPSLRLERAQVVQLQAWSLAERYYSSKDVEPCDYGLNKQEALMRHLVHAQQAASREGILDLDQREQFVEDWLQQHSKGSAA</sequence>
<name>A0A5C7W356_AQUAC</name>
<feature type="domain" description="DUF4123" evidence="1">
    <location>
        <begin position="28"/>
        <end position="149"/>
    </location>
</feature>
<dbReference type="InterPro" id="IPR025391">
    <property type="entry name" value="DUF4123"/>
</dbReference>
<accession>A0A5C7W356</accession>
<dbReference type="Proteomes" id="UP000321110">
    <property type="component" value="Unassembled WGS sequence"/>
</dbReference>
<gene>
    <name evidence="2" type="ORF">E6Q69_11970</name>
</gene>
<dbReference type="AlphaFoldDB" id="A0A5C7W356"/>
<protein>
    <submittedName>
        <fullName evidence="2">DUF4123 domain-containing protein</fullName>
    </submittedName>
</protein>
<organism evidence="2 3">
    <name type="scientific">Aquipseudomonas alcaligenes</name>
    <name type="common">Pseudomonas alcaligenes</name>
    <dbReference type="NCBI Taxonomy" id="43263"/>
    <lineage>
        <taxon>Bacteria</taxon>
        <taxon>Pseudomonadati</taxon>
        <taxon>Pseudomonadota</taxon>
        <taxon>Gammaproteobacteria</taxon>
        <taxon>Pseudomonadales</taxon>
        <taxon>Pseudomonadaceae</taxon>
        <taxon>Aquipseudomonas</taxon>
    </lineage>
</organism>
<evidence type="ECO:0000259" key="1">
    <source>
        <dbReference type="Pfam" id="PF13503"/>
    </source>
</evidence>
<reference evidence="2 3" key="1">
    <citation type="submission" date="2018-09" db="EMBL/GenBank/DDBJ databases">
        <title>Metagenome Assembled Genomes from an Advanced Water Purification Facility.</title>
        <authorList>
            <person name="Stamps B.W."/>
            <person name="Spear J.R."/>
        </authorList>
    </citation>
    <scope>NUCLEOTIDE SEQUENCE [LARGE SCALE GENOMIC DNA]</scope>
    <source>
        <strain evidence="2">Bin_52_1</strain>
    </source>
</reference>
<proteinExistence type="predicted"/>